<proteinExistence type="predicted"/>
<reference evidence="3" key="1">
    <citation type="submission" date="2016-06" db="UniProtKB">
        <authorList>
            <consortium name="WormBaseParasite"/>
        </authorList>
    </citation>
    <scope>IDENTIFICATION</scope>
</reference>
<dbReference type="Gene3D" id="2.40.70.10">
    <property type="entry name" value="Acid Proteases"/>
    <property type="match status" value="1"/>
</dbReference>
<name>A0A183B2P4_9TREM</name>
<sequence length="177" mass="19977">MLSMSYKHLPNNLTQQLVLPGQSFHQLAGNVLRRKYVTAKTNGKTFRLQLDTASDITLVSKRTWKKIGCPRYTPTTNTARNASEGKINLLGEFEWEMEITGKRSRGSIFFVDRELDLLGIDRIDRLQLTRMTIDELCSSTPNQVKKVDKSEEADTNTILSLQNKYAAVFTEGLGCCA</sequence>
<gene>
    <name evidence="1" type="ORF">ECPE_LOCUS13479</name>
</gene>
<dbReference type="PANTHER" id="PTHR36943">
    <property type="entry name" value="CCHC-TYPE DOMAIN-CONTAINING PROTEIN"/>
    <property type="match status" value="1"/>
</dbReference>
<dbReference type="SUPFAM" id="SSF50630">
    <property type="entry name" value="Acid proteases"/>
    <property type="match status" value="1"/>
</dbReference>
<dbReference type="OrthoDB" id="6284779at2759"/>
<dbReference type="Proteomes" id="UP000272942">
    <property type="component" value="Unassembled WGS sequence"/>
</dbReference>
<keyword evidence="2" id="KW-1185">Reference proteome</keyword>
<dbReference type="InterPro" id="IPR021109">
    <property type="entry name" value="Peptidase_aspartic_dom_sf"/>
</dbReference>
<evidence type="ECO:0000313" key="3">
    <source>
        <dbReference type="WBParaSite" id="ECPE_0001351801-mRNA-1"/>
    </source>
</evidence>
<evidence type="ECO:0000313" key="1">
    <source>
        <dbReference type="EMBL" id="VDP90751.1"/>
    </source>
</evidence>
<evidence type="ECO:0000313" key="2">
    <source>
        <dbReference type="Proteomes" id="UP000272942"/>
    </source>
</evidence>
<accession>A0A183B2P4</accession>
<dbReference type="PANTHER" id="PTHR36943:SF1">
    <property type="entry name" value="CCHC-TYPE DOMAIN-CONTAINING PROTEIN"/>
    <property type="match status" value="1"/>
</dbReference>
<protein>
    <submittedName>
        <fullName evidence="3">Peptidase A2 domain-containing protein</fullName>
    </submittedName>
</protein>
<reference evidence="1 2" key="2">
    <citation type="submission" date="2018-11" db="EMBL/GenBank/DDBJ databases">
        <authorList>
            <consortium name="Pathogen Informatics"/>
        </authorList>
    </citation>
    <scope>NUCLEOTIDE SEQUENCE [LARGE SCALE GENOMIC DNA]</scope>
    <source>
        <strain evidence="1 2">Egypt</strain>
    </source>
</reference>
<dbReference type="EMBL" id="UZAN01055179">
    <property type="protein sequence ID" value="VDP90751.1"/>
    <property type="molecule type" value="Genomic_DNA"/>
</dbReference>
<dbReference type="WBParaSite" id="ECPE_0001351801-mRNA-1">
    <property type="protein sequence ID" value="ECPE_0001351801-mRNA-1"/>
    <property type="gene ID" value="ECPE_0001351801"/>
</dbReference>
<organism evidence="3">
    <name type="scientific">Echinostoma caproni</name>
    <dbReference type="NCBI Taxonomy" id="27848"/>
    <lineage>
        <taxon>Eukaryota</taxon>
        <taxon>Metazoa</taxon>
        <taxon>Spiralia</taxon>
        <taxon>Lophotrochozoa</taxon>
        <taxon>Platyhelminthes</taxon>
        <taxon>Trematoda</taxon>
        <taxon>Digenea</taxon>
        <taxon>Plagiorchiida</taxon>
        <taxon>Echinostomata</taxon>
        <taxon>Echinostomatoidea</taxon>
        <taxon>Echinostomatidae</taxon>
        <taxon>Echinostoma</taxon>
    </lineage>
</organism>
<dbReference type="AlphaFoldDB" id="A0A183B2P4"/>